<feature type="transmembrane region" description="Helical" evidence="9">
    <location>
        <begin position="99"/>
        <end position="123"/>
    </location>
</feature>
<evidence type="ECO:0000313" key="11">
    <source>
        <dbReference type="Proteomes" id="UP000230821"/>
    </source>
</evidence>
<dbReference type="AlphaFoldDB" id="A0A2G6K6Y0"/>
<feature type="transmembrane region" description="Helical" evidence="9">
    <location>
        <begin position="25"/>
        <end position="46"/>
    </location>
</feature>
<evidence type="ECO:0000313" key="10">
    <source>
        <dbReference type="EMBL" id="PIE31458.1"/>
    </source>
</evidence>
<accession>A0A2G6K6Y0</accession>
<dbReference type="Proteomes" id="UP000230821">
    <property type="component" value="Unassembled WGS sequence"/>
</dbReference>
<keyword evidence="5 9" id="KW-0812">Transmembrane</keyword>
<dbReference type="InterPro" id="IPR001851">
    <property type="entry name" value="ABC_transp_permease"/>
</dbReference>
<dbReference type="CDD" id="cd06579">
    <property type="entry name" value="TM_PBP1_transp_AraH_like"/>
    <property type="match status" value="1"/>
</dbReference>
<dbReference type="PANTHER" id="PTHR32196:SF71">
    <property type="entry name" value="AUTOINDUCER 2 IMPORT SYSTEM PERMEASE PROTEIN LSRD"/>
    <property type="match status" value="1"/>
</dbReference>
<dbReference type="GO" id="GO:0005886">
    <property type="term" value="C:plasma membrane"/>
    <property type="evidence" value="ECO:0007669"/>
    <property type="project" value="UniProtKB-SubCell"/>
</dbReference>
<feature type="transmembrane region" description="Helical" evidence="9">
    <location>
        <begin position="130"/>
        <end position="151"/>
    </location>
</feature>
<keyword evidence="7 9" id="KW-0472">Membrane</keyword>
<organism evidence="10 11">
    <name type="scientific">candidate division KSB3 bacterium</name>
    <dbReference type="NCBI Taxonomy" id="2044937"/>
    <lineage>
        <taxon>Bacteria</taxon>
        <taxon>candidate division KSB3</taxon>
    </lineage>
</organism>
<name>A0A2G6K6Y0_9BACT</name>
<feature type="transmembrane region" description="Helical" evidence="9">
    <location>
        <begin position="220"/>
        <end position="243"/>
    </location>
</feature>
<evidence type="ECO:0000256" key="5">
    <source>
        <dbReference type="ARBA" id="ARBA00022692"/>
    </source>
</evidence>
<evidence type="ECO:0000256" key="6">
    <source>
        <dbReference type="ARBA" id="ARBA00022989"/>
    </source>
</evidence>
<keyword evidence="2" id="KW-0813">Transport</keyword>
<protein>
    <recommendedName>
        <fullName evidence="8">Autoinducer 2 import system permease protein LsrD</fullName>
    </recommendedName>
</protein>
<sequence length="326" mass="34463">MNRFSLQTLSTRISTFRKTFSLKEYFPILLLIGLCIIFTIITPRFFQFRNFMIISQQAVVLLVTALGMTFVIIGGSIDLSVGSQVALSALVAALFSRSIGIAAIIPACLVGSLCGFINGIIFAKGKVPSFIATMGGLVVYRGVVLFVTRGAPVEITNGMFLSVYSGRTVGIPHSVIVTVFIVIITAIIFNNTPFGREVRAIGGGERVAILTGLKVDKIKIMMYTLAGLLCGLAGLLQSARVFAATAQLGEGMELDVIASVVLGGTPLTGGVGSIQGTILGTLIITVLSNGMNMMGLSPYIQYIIKGAVLVLAVFATIDRTKIGIIK</sequence>
<comment type="subcellular location">
    <subcellularLocation>
        <location evidence="1">Cell membrane</location>
        <topology evidence="1">Multi-pass membrane protein</topology>
    </subcellularLocation>
</comment>
<proteinExistence type="predicted"/>
<dbReference type="GO" id="GO:0022857">
    <property type="term" value="F:transmembrane transporter activity"/>
    <property type="evidence" value="ECO:0007669"/>
    <property type="project" value="InterPro"/>
</dbReference>
<evidence type="ECO:0000256" key="4">
    <source>
        <dbReference type="ARBA" id="ARBA00022519"/>
    </source>
</evidence>
<dbReference type="EMBL" id="PDSK01000145">
    <property type="protein sequence ID" value="PIE31458.1"/>
    <property type="molecule type" value="Genomic_DNA"/>
</dbReference>
<evidence type="ECO:0000256" key="7">
    <source>
        <dbReference type="ARBA" id="ARBA00023136"/>
    </source>
</evidence>
<evidence type="ECO:0000256" key="2">
    <source>
        <dbReference type="ARBA" id="ARBA00022448"/>
    </source>
</evidence>
<keyword evidence="4" id="KW-0997">Cell inner membrane</keyword>
<evidence type="ECO:0000256" key="3">
    <source>
        <dbReference type="ARBA" id="ARBA00022475"/>
    </source>
</evidence>
<dbReference type="PANTHER" id="PTHR32196">
    <property type="entry name" value="ABC TRANSPORTER PERMEASE PROTEIN YPHD-RELATED-RELATED"/>
    <property type="match status" value="1"/>
</dbReference>
<feature type="transmembrane region" description="Helical" evidence="9">
    <location>
        <begin position="171"/>
        <end position="189"/>
    </location>
</feature>
<dbReference type="Pfam" id="PF02653">
    <property type="entry name" value="BPD_transp_2"/>
    <property type="match status" value="1"/>
</dbReference>
<feature type="transmembrane region" description="Helical" evidence="9">
    <location>
        <begin position="58"/>
        <end position="79"/>
    </location>
</feature>
<feature type="transmembrane region" description="Helical" evidence="9">
    <location>
        <begin position="299"/>
        <end position="317"/>
    </location>
</feature>
<comment type="caution">
    <text evidence="10">The sequence shown here is derived from an EMBL/GenBank/DDBJ whole genome shotgun (WGS) entry which is preliminary data.</text>
</comment>
<reference evidence="10 11" key="1">
    <citation type="submission" date="2017-10" db="EMBL/GenBank/DDBJ databases">
        <title>Novel microbial diversity and functional potential in the marine mammal oral microbiome.</title>
        <authorList>
            <person name="Dudek N.K."/>
            <person name="Sun C.L."/>
            <person name="Burstein D."/>
            <person name="Kantor R.S."/>
            <person name="Aliaga Goltsman D.S."/>
            <person name="Bik E.M."/>
            <person name="Thomas B.C."/>
            <person name="Banfield J.F."/>
            <person name="Relman D.A."/>
        </authorList>
    </citation>
    <scope>NUCLEOTIDE SEQUENCE [LARGE SCALE GENOMIC DNA]</scope>
    <source>
        <strain evidence="10">DOLJORAL78_47_16</strain>
    </source>
</reference>
<keyword evidence="3" id="KW-1003">Cell membrane</keyword>
<evidence type="ECO:0000256" key="1">
    <source>
        <dbReference type="ARBA" id="ARBA00004651"/>
    </source>
</evidence>
<keyword evidence="6 9" id="KW-1133">Transmembrane helix</keyword>
<gene>
    <name evidence="10" type="ORF">CSA56_18205</name>
</gene>
<evidence type="ECO:0000256" key="8">
    <source>
        <dbReference type="ARBA" id="ARBA00039381"/>
    </source>
</evidence>
<evidence type="ECO:0000256" key="9">
    <source>
        <dbReference type="SAM" id="Phobius"/>
    </source>
</evidence>